<protein>
    <submittedName>
        <fullName evidence="3">Uncharacterized protein</fullName>
    </submittedName>
</protein>
<dbReference type="AlphaFoldDB" id="A0A0C3D8S0"/>
<feature type="compositionally biased region" description="Basic and acidic residues" evidence="2">
    <location>
        <begin position="501"/>
        <end position="525"/>
    </location>
</feature>
<keyword evidence="1" id="KW-0175">Coiled coil</keyword>
<feature type="region of interest" description="Disordered" evidence="2">
    <location>
        <begin position="403"/>
        <end position="422"/>
    </location>
</feature>
<reference evidence="3 4" key="1">
    <citation type="submission" date="2014-04" db="EMBL/GenBank/DDBJ databases">
        <authorList>
            <consortium name="DOE Joint Genome Institute"/>
            <person name="Kuo A."/>
            <person name="Martino E."/>
            <person name="Perotto S."/>
            <person name="Kohler A."/>
            <person name="Nagy L.G."/>
            <person name="Floudas D."/>
            <person name="Copeland A."/>
            <person name="Barry K.W."/>
            <person name="Cichocki N."/>
            <person name="Veneault-Fourrey C."/>
            <person name="LaButti K."/>
            <person name="Lindquist E.A."/>
            <person name="Lipzen A."/>
            <person name="Lundell T."/>
            <person name="Morin E."/>
            <person name="Murat C."/>
            <person name="Sun H."/>
            <person name="Tunlid A."/>
            <person name="Henrissat B."/>
            <person name="Grigoriev I.V."/>
            <person name="Hibbett D.S."/>
            <person name="Martin F."/>
            <person name="Nordberg H.P."/>
            <person name="Cantor M.N."/>
            <person name="Hua S.X."/>
        </authorList>
    </citation>
    <scope>NUCLEOTIDE SEQUENCE [LARGE SCALE GENOMIC DNA]</scope>
    <source>
        <strain evidence="3 4">Zn</strain>
    </source>
</reference>
<dbReference type="EMBL" id="KN832880">
    <property type="protein sequence ID" value="KIM98322.1"/>
    <property type="molecule type" value="Genomic_DNA"/>
</dbReference>
<feature type="compositionally biased region" description="Basic and acidic residues" evidence="2">
    <location>
        <begin position="410"/>
        <end position="422"/>
    </location>
</feature>
<accession>A0A0C3D8S0</accession>
<dbReference type="InParanoid" id="A0A0C3D8S0"/>
<dbReference type="OrthoDB" id="3559171at2759"/>
<reference evidence="4" key="2">
    <citation type="submission" date="2015-01" db="EMBL/GenBank/DDBJ databases">
        <title>Evolutionary Origins and Diversification of the Mycorrhizal Mutualists.</title>
        <authorList>
            <consortium name="DOE Joint Genome Institute"/>
            <consortium name="Mycorrhizal Genomics Consortium"/>
            <person name="Kohler A."/>
            <person name="Kuo A."/>
            <person name="Nagy L.G."/>
            <person name="Floudas D."/>
            <person name="Copeland A."/>
            <person name="Barry K.W."/>
            <person name="Cichocki N."/>
            <person name="Veneault-Fourrey C."/>
            <person name="LaButti K."/>
            <person name="Lindquist E.A."/>
            <person name="Lipzen A."/>
            <person name="Lundell T."/>
            <person name="Morin E."/>
            <person name="Murat C."/>
            <person name="Riley R."/>
            <person name="Ohm R."/>
            <person name="Sun H."/>
            <person name="Tunlid A."/>
            <person name="Henrissat B."/>
            <person name="Grigoriev I.V."/>
            <person name="Hibbett D.S."/>
            <person name="Martin F."/>
        </authorList>
    </citation>
    <scope>NUCLEOTIDE SEQUENCE [LARGE SCALE GENOMIC DNA]</scope>
    <source>
        <strain evidence="4">Zn</strain>
    </source>
</reference>
<evidence type="ECO:0000256" key="1">
    <source>
        <dbReference type="SAM" id="Coils"/>
    </source>
</evidence>
<evidence type="ECO:0000256" key="2">
    <source>
        <dbReference type="SAM" id="MobiDB-lite"/>
    </source>
</evidence>
<feature type="region of interest" description="Disordered" evidence="2">
    <location>
        <begin position="501"/>
        <end position="528"/>
    </location>
</feature>
<evidence type="ECO:0000313" key="3">
    <source>
        <dbReference type="EMBL" id="KIM98322.1"/>
    </source>
</evidence>
<dbReference type="HOGENOM" id="CLU_411659_0_0_1"/>
<sequence length="667" mass="74015">MYSDIAQMTPPHTLPDQVLLRNEAVLDRTIGKLLGQGLGYDDWKKELERLGRFWTESLKNIVIKREFSFFRDEILRLQSEPNTAHGMKLKTNSLESILKRLQGLEWVKGVPNEMEQRKRDGRLLGKDAKVRCLQYHVARWKAEGTSASQVSSASTTNSEYPEVVPNMKDAKAISTNLPHTAMSAAVATSATTVSITTPSSNNGLYPDGDSFIFQKPLQFANSNISSMFGNKTALPGSDPTLYGDFEIPWVPHTSSQEIELHRGDIAIDDFASLFERNNFPIEPPSEELSFELPRENGINDSYGTYISQIIQDSNAHRSIIEGIFDFYGSQPSKDIWLTSQTQDITGNSQLEPQQTCTGTTAFSEQNFRISPQDLPYNDYGHGSNTDQLSYNIDTEALAHAKTSLSGSSQIERHEADARLSRDQNEPVILATRTSKISSQPYSDIDRPSGRALDSQNDSLYDILAELRTARDELAAAENTVSKLVTKVKWLEASAKRERQHIEGMSIEDHTEQKNIHKRSNNETHHGAKRLKGINVDLDISNRPNATAGGRAHCSFNQNNDETASNYVAISGFSTSETPKPCRADAVANLDPSPSRIFNDSHPPAAPHAAEKGGVIQASSIQTQWSELANDRRNHRPNNSGYASLDIGVFNCRASSPEDLEESMAWVS</sequence>
<name>A0A0C3D8S0_OIDMZ</name>
<organism evidence="3 4">
    <name type="scientific">Oidiodendron maius (strain Zn)</name>
    <dbReference type="NCBI Taxonomy" id="913774"/>
    <lineage>
        <taxon>Eukaryota</taxon>
        <taxon>Fungi</taxon>
        <taxon>Dikarya</taxon>
        <taxon>Ascomycota</taxon>
        <taxon>Pezizomycotina</taxon>
        <taxon>Leotiomycetes</taxon>
        <taxon>Leotiomycetes incertae sedis</taxon>
        <taxon>Myxotrichaceae</taxon>
        <taxon>Oidiodendron</taxon>
    </lineage>
</organism>
<evidence type="ECO:0000313" key="4">
    <source>
        <dbReference type="Proteomes" id="UP000054321"/>
    </source>
</evidence>
<dbReference type="Proteomes" id="UP000054321">
    <property type="component" value="Unassembled WGS sequence"/>
</dbReference>
<feature type="coiled-coil region" evidence="1">
    <location>
        <begin position="459"/>
        <end position="486"/>
    </location>
</feature>
<proteinExistence type="predicted"/>
<keyword evidence="4" id="KW-1185">Reference proteome</keyword>
<gene>
    <name evidence="3" type="ORF">OIDMADRAFT_146935</name>
</gene>